<evidence type="ECO:0000256" key="2">
    <source>
        <dbReference type="ARBA" id="ARBA00022737"/>
    </source>
</evidence>
<dbReference type="PANTHER" id="PTHR45614:SF252">
    <property type="entry name" value="TRANSCRIPTION FACTOR MYB3R-2-LIKE"/>
    <property type="match status" value="1"/>
</dbReference>
<evidence type="ECO:0000313" key="9">
    <source>
        <dbReference type="EMBL" id="CAI9755428.1"/>
    </source>
</evidence>
<keyword evidence="5" id="KW-0804">Transcription</keyword>
<proteinExistence type="predicted"/>
<dbReference type="FunFam" id="1.10.10.60:FF:000010">
    <property type="entry name" value="Transcriptional activator Myb isoform A"/>
    <property type="match status" value="1"/>
</dbReference>
<reference evidence="9" key="1">
    <citation type="submission" date="2023-05" db="EMBL/GenBank/DDBJ databases">
        <authorList>
            <person name="Huff M."/>
        </authorList>
    </citation>
    <scope>NUCLEOTIDE SEQUENCE</scope>
</reference>
<evidence type="ECO:0000256" key="6">
    <source>
        <dbReference type="ARBA" id="ARBA00023242"/>
    </source>
</evidence>
<feature type="domain" description="Myb-like" evidence="7">
    <location>
        <begin position="137"/>
        <end position="188"/>
    </location>
</feature>
<dbReference type="GO" id="GO:0000978">
    <property type="term" value="F:RNA polymerase II cis-regulatory region sequence-specific DNA binding"/>
    <property type="evidence" value="ECO:0007669"/>
    <property type="project" value="TreeGrafter"/>
</dbReference>
<evidence type="ECO:0000256" key="5">
    <source>
        <dbReference type="ARBA" id="ARBA00023163"/>
    </source>
</evidence>
<dbReference type="InterPro" id="IPR009057">
    <property type="entry name" value="Homeodomain-like_sf"/>
</dbReference>
<dbReference type="Pfam" id="PF00249">
    <property type="entry name" value="Myb_DNA-binding"/>
    <property type="match status" value="3"/>
</dbReference>
<evidence type="ECO:0000256" key="4">
    <source>
        <dbReference type="ARBA" id="ARBA00023125"/>
    </source>
</evidence>
<evidence type="ECO:0000259" key="8">
    <source>
        <dbReference type="PROSITE" id="PS51294"/>
    </source>
</evidence>
<evidence type="ECO:0000256" key="3">
    <source>
        <dbReference type="ARBA" id="ARBA00023015"/>
    </source>
</evidence>
<dbReference type="PROSITE" id="PS50090">
    <property type="entry name" value="MYB_LIKE"/>
    <property type="match status" value="3"/>
</dbReference>
<dbReference type="AlphaFoldDB" id="A0AAD2DKG5"/>
<evidence type="ECO:0000259" key="7">
    <source>
        <dbReference type="PROSITE" id="PS50090"/>
    </source>
</evidence>
<keyword evidence="3" id="KW-0805">Transcription regulation</keyword>
<dbReference type="InterPro" id="IPR001005">
    <property type="entry name" value="SANT/Myb"/>
</dbReference>
<dbReference type="InterPro" id="IPR050560">
    <property type="entry name" value="MYB_TF"/>
</dbReference>
<feature type="domain" description="HTH myb-type" evidence="8">
    <location>
        <begin position="93"/>
        <end position="136"/>
    </location>
</feature>
<accession>A0AAD2DKG5</accession>
<keyword evidence="4" id="KW-0238">DNA-binding</keyword>
<dbReference type="PROSITE" id="PS51294">
    <property type="entry name" value="HTH_MYB"/>
    <property type="match status" value="3"/>
</dbReference>
<dbReference type="GO" id="GO:0000981">
    <property type="term" value="F:DNA-binding transcription factor activity, RNA polymerase II-specific"/>
    <property type="evidence" value="ECO:0007669"/>
    <property type="project" value="TreeGrafter"/>
</dbReference>
<keyword evidence="6" id="KW-0539">Nucleus</keyword>
<organism evidence="9 10">
    <name type="scientific">Fraxinus pennsylvanica</name>
    <dbReference type="NCBI Taxonomy" id="56036"/>
    <lineage>
        <taxon>Eukaryota</taxon>
        <taxon>Viridiplantae</taxon>
        <taxon>Streptophyta</taxon>
        <taxon>Embryophyta</taxon>
        <taxon>Tracheophyta</taxon>
        <taxon>Spermatophyta</taxon>
        <taxon>Magnoliopsida</taxon>
        <taxon>eudicotyledons</taxon>
        <taxon>Gunneridae</taxon>
        <taxon>Pentapetalae</taxon>
        <taxon>asterids</taxon>
        <taxon>lamiids</taxon>
        <taxon>Lamiales</taxon>
        <taxon>Oleaceae</taxon>
        <taxon>Oleeae</taxon>
        <taxon>Fraxinus</taxon>
    </lineage>
</organism>
<comment type="subcellular location">
    <subcellularLocation>
        <location evidence="1">Nucleus</location>
    </subcellularLocation>
</comment>
<feature type="domain" description="Myb-like" evidence="7">
    <location>
        <begin position="189"/>
        <end position="239"/>
    </location>
</feature>
<evidence type="ECO:0000313" key="10">
    <source>
        <dbReference type="Proteomes" id="UP000834106"/>
    </source>
</evidence>
<name>A0AAD2DKG5_9LAMI</name>
<feature type="domain" description="HTH myb-type" evidence="8">
    <location>
        <begin position="137"/>
        <end position="192"/>
    </location>
</feature>
<dbReference type="Proteomes" id="UP000834106">
    <property type="component" value="Chromosome 2"/>
</dbReference>
<feature type="domain" description="Myb-like" evidence="7">
    <location>
        <begin position="85"/>
        <end position="136"/>
    </location>
</feature>
<sequence length="607" mass="67613">MVVVVWMLDLECGSGQWDWRRFSRLLVCGGGSWSGNGGVAEGDCVSGIHLLIWGGDHGVCSFCETVTLRSSVDSGFSCHRSSGRTRRASQAGWTEEEDNLLTEVVQRFNGRNWKKIAEYISGRTDVQCLHRWQKVLNPEVVKGPWTKEEDDSIIELVGMYGCRKWSVIAKSLPGRIGKQCRERWHNHLDPAVKKDAWTEEESSILAYYHQLYGNKWAEIARFLPGRTDNAIKNHWNCSVKKRLDLNQPRLSALDLKGSTSPDSFNDEKKPGCQDYTAGHQNFDETVCLGHKRVLLNVDGACSTVLSLGNNSLSKDHSDYLKPSLLGNCVSSEEGTNNVINSLTGNQFDGTGSVSSDGIHKQHIGSANRARSPWFTNSSNFTMNDCYRNKTDFTSDRMFESPKRPKYGPCITDERFDSSPVGTSLSLSLSGLNDENLKSDERNALYQTPPSVDNKEYSFLYYEPPQMYDLDVSMSNEESAKHVSHQLVPSSSPYLSLSISSNDSSPESLLRSSAMSYKNTPSIIKRKIYRQAEYAKNYLAVITPIRTISSPSNSKYTKGADFVGVKGGLLSDVSTSVAGLNLERRLEYAFDQELDPTIVRCIPGSPTT</sequence>
<dbReference type="CDD" id="cd00167">
    <property type="entry name" value="SANT"/>
    <property type="match status" value="3"/>
</dbReference>
<protein>
    <submittedName>
        <fullName evidence="9">Uncharacterized protein</fullName>
    </submittedName>
</protein>
<dbReference type="Gene3D" id="1.10.10.60">
    <property type="entry name" value="Homeodomain-like"/>
    <property type="match status" value="3"/>
</dbReference>
<dbReference type="FunFam" id="1.10.10.60:FF:000016">
    <property type="entry name" value="Transcriptional activator Myb isoform A"/>
    <property type="match status" value="1"/>
</dbReference>
<dbReference type="InterPro" id="IPR017930">
    <property type="entry name" value="Myb_dom"/>
</dbReference>
<gene>
    <name evidence="9" type="ORF">FPE_LOCUS2859</name>
</gene>
<keyword evidence="2" id="KW-0677">Repeat</keyword>
<dbReference type="PANTHER" id="PTHR45614">
    <property type="entry name" value="MYB PROTEIN-RELATED"/>
    <property type="match status" value="1"/>
</dbReference>
<evidence type="ECO:0000256" key="1">
    <source>
        <dbReference type="ARBA" id="ARBA00004123"/>
    </source>
</evidence>
<keyword evidence="10" id="KW-1185">Reference proteome</keyword>
<dbReference type="SMART" id="SM00717">
    <property type="entry name" value="SANT"/>
    <property type="match status" value="3"/>
</dbReference>
<dbReference type="EMBL" id="OU503037">
    <property type="protein sequence ID" value="CAI9755428.1"/>
    <property type="molecule type" value="Genomic_DNA"/>
</dbReference>
<dbReference type="SUPFAM" id="SSF46689">
    <property type="entry name" value="Homeodomain-like"/>
    <property type="match status" value="2"/>
</dbReference>
<feature type="domain" description="HTH myb-type" evidence="8">
    <location>
        <begin position="193"/>
        <end position="243"/>
    </location>
</feature>
<dbReference type="GO" id="GO:0005634">
    <property type="term" value="C:nucleus"/>
    <property type="evidence" value="ECO:0007669"/>
    <property type="project" value="UniProtKB-SubCell"/>
</dbReference>